<organism evidence="1 2">
    <name type="scientific">Maridesulfovibrio ferrireducens</name>
    <dbReference type="NCBI Taxonomy" id="246191"/>
    <lineage>
        <taxon>Bacteria</taxon>
        <taxon>Pseudomonadati</taxon>
        <taxon>Thermodesulfobacteriota</taxon>
        <taxon>Desulfovibrionia</taxon>
        <taxon>Desulfovibrionales</taxon>
        <taxon>Desulfovibrionaceae</taxon>
        <taxon>Maridesulfovibrio</taxon>
    </lineage>
</organism>
<evidence type="ECO:0000313" key="1">
    <source>
        <dbReference type="EMBL" id="SDL36404.1"/>
    </source>
</evidence>
<name>A0A1G9JH10_9BACT</name>
<keyword evidence="2" id="KW-1185">Reference proteome</keyword>
<dbReference type="RefSeq" id="WP_092162126.1">
    <property type="nucleotide sequence ID" value="NZ_FNGA01000004.1"/>
</dbReference>
<evidence type="ECO:0000313" key="2">
    <source>
        <dbReference type="Proteomes" id="UP000199053"/>
    </source>
</evidence>
<dbReference type="AlphaFoldDB" id="A0A1G9JH10"/>
<accession>A0A1G9JH10</accession>
<dbReference type="GO" id="GO:0044780">
    <property type="term" value="P:bacterial-type flagellum assembly"/>
    <property type="evidence" value="ECO:0007669"/>
    <property type="project" value="InterPro"/>
</dbReference>
<protein>
    <submittedName>
        <fullName evidence="1">FlgN protein</fullName>
    </submittedName>
</protein>
<dbReference type="Proteomes" id="UP000199053">
    <property type="component" value="Unassembled WGS sequence"/>
</dbReference>
<sequence>MIRLIQENINRQSKAVLLLFMLLKEEFSLLMNKDPHGVTRVEMVIQELMRQIASERMSLRGLVQKVDPAAKRMKEILPALADEQREKIEDLLALMDTREQECAVQATKNQQLAQALLDQSSSMLDFLHREITPKNHNVYSARGRYQNVAPPATLINGRL</sequence>
<gene>
    <name evidence="1" type="ORF">SAMN05660337_2777</name>
</gene>
<dbReference type="OrthoDB" id="5453528at2"/>
<dbReference type="InterPro" id="IPR007809">
    <property type="entry name" value="FlgN-like"/>
</dbReference>
<reference evidence="2" key="1">
    <citation type="submission" date="2016-10" db="EMBL/GenBank/DDBJ databases">
        <authorList>
            <person name="Varghese N."/>
            <person name="Submissions S."/>
        </authorList>
    </citation>
    <scope>NUCLEOTIDE SEQUENCE [LARGE SCALE GENOMIC DNA]</scope>
    <source>
        <strain evidence="2">DSM 16995</strain>
    </source>
</reference>
<dbReference type="STRING" id="246191.SAMN05660337_2777"/>
<dbReference type="EMBL" id="FNGA01000004">
    <property type="protein sequence ID" value="SDL36404.1"/>
    <property type="molecule type" value="Genomic_DNA"/>
</dbReference>
<proteinExistence type="predicted"/>
<dbReference type="Pfam" id="PF05130">
    <property type="entry name" value="FlgN"/>
    <property type="match status" value="1"/>
</dbReference>